<dbReference type="Proteomes" id="UP000736335">
    <property type="component" value="Unassembled WGS sequence"/>
</dbReference>
<name>A0A9P6H9P8_9AGAM</name>
<dbReference type="EMBL" id="WIUZ02000014">
    <property type="protein sequence ID" value="KAF9781205.1"/>
    <property type="molecule type" value="Genomic_DNA"/>
</dbReference>
<protein>
    <recommendedName>
        <fullName evidence="1">F-box domain-containing protein</fullName>
    </recommendedName>
</protein>
<reference evidence="2" key="1">
    <citation type="journal article" date="2020" name="Nat. Commun.">
        <title>Large-scale genome sequencing of mycorrhizal fungi provides insights into the early evolution of symbiotic traits.</title>
        <authorList>
            <person name="Miyauchi S."/>
            <person name="Kiss E."/>
            <person name="Kuo A."/>
            <person name="Drula E."/>
            <person name="Kohler A."/>
            <person name="Sanchez-Garcia M."/>
            <person name="Morin E."/>
            <person name="Andreopoulos B."/>
            <person name="Barry K.W."/>
            <person name="Bonito G."/>
            <person name="Buee M."/>
            <person name="Carver A."/>
            <person name="Chen C."/>
            <person name="Cichocki N."/>
            <person name="Clum A."/>
            <person name="Culley D."/>
            <person name="Crous P.W."/>
            <person name="Fauchery L."/>
            <person name="Girlanda M."/>
            <person name="Hayes R.D."/>
            <person name="Keri Z."/>
            <person name="LaButti K."/>
            <person name="Lipzen A."/>
            <person name="Lombard V."/>
            <person name="Magnuson J."/>
            <person name="Maillard F."/>
            <person name="Murat C."/>
            <person name="Nolan M."/>
            <person name="Ohm R.A."/>
            <person name="Pangilinan J."/>
            <person name="Pereira M.F."/>
            <person name="Perotto S."/>
            <person name="Peter M."/>
            <person name="Pfister S."/>
            <person name="Riley R."/>
            <person name="Sitrit Y."/>
            <person name="Stielow J.B."/>
            <person name="Szollosi G."/>
            <person name="Zifcakova L."/>
            <person name="Stursova M."/>
            <person name="Spatafora J.W."/>
            <person name="Tedersoo L."/>
            <person name="Vaario L.M."/>
            <person name="Yamada A."/>
            <person name="Yan M."/>
            <person name="Wang P."/>
            <person name="Xu J."/>
            <person name="Bruns T."/>
            <person name="Baldrian P."/>
            <person name="Vilgalys R."/>
            <person name="Dunand C."/>
            <person name="Henrissat B."/>
            <person name="Grigoriev I.V."/>
            <person name="Hibbett D."/>
            <person name="Nagy L.G."/>
            <person name="Martin F.M."/>
        </authorList>
    </citation>
    <scope>NUCLEOTIDE SEQUENCE</scope>
    <source>
        <strain evidence="2">UH-Tt-Lm1</strain>
    </source>
</reference>
<evidence type="ECO:0000313" key="3">
    <source>
        <dbReference type="Proteomes" id="UP000736335"/>
    </source>
</evidence>
<feature type="domain" description="F-box" evidence="1">
    <location>
        <begin position="1"/>
        <end position="48"/>
    </location>
</feature>
<reference evidence="2" key="2">
    <citation type="submission" date="2020-11" db="EMBL/GenBank/DDBJ databases">
        <authorList>
            <consortium name="DOE Joint Genome Institute"/>
            <person name="Kuo A."/>
            <person name="Miyauchi S."/>
            <person name="Kiss E."/>
            <person name="Drula E."/>
            <person name="Kohler A."/>
            <person name="Sanchez-Garcia M."/>
            <person name="Andreopoulos B."/>
            <person name="Barry K.W."/>
            <person name="Bonito G."/>
            <person name="Buee M."/>
            <person name="Carver A."/>
            <person name="Chen C."/>
            <person name="Cichocki N."/>
            <person name="Clum A."/>
            <person name="Culley D."/>
            <person name="Crous P.W."/>
            <person name="Fauchery L."/>
            <person name="Girlanda M."/>
            <person name="Hayes R."/>
            <person name="Keri Z."/>
            <person name="Labutti K."/>
            <person name="Lipzen A."/>
            <person name="Lombard V."/>
            <person name="Magnuson J."/>
            <person name="Maillard F."/>
            <person name="Morin E."/>
            <person name="Murat C."/>
            <person name="Nolan M."/>
            <person name="Ohm R."/>
            <person name="Pangilinan J."/>
            <person name="Pereira M."/>
            <person name="Perotto S."/>
            <person name="Peter M."/>
            <person name="Riley R."/>
            <person name="Sitrit Y."/>
            <person name="Stielow B."/>
            <person name="Szollosi G."/>
            <person name="Zifcakova L."/>
            <person name="Stursova M."/>
            <person name="Spatafora J.W."/>
            <person name="Tedersoo L."/>
            <person name="Vaario L.-M."/>
            <person name="Yamada A."/>
            <person name="Yan M."/>
            <person name="Wang P."/>
            <person name="Xu J."/>
            <person name="Bruns T."/>
            <person name="Baldrian P."/>
            <person name="Vilgalys R."/>
            <person name="Henrissat B."/>
            <person name="Grigoriev I.V."/>
            <person name="Hibbett D."/>
            <person name="Nagy L.G."/>
            <person name="Martin F.M."/>
        </authorList>
    </citation>
    <scope>NUCLEOTIDE SEQUENCE</scope>
    <source>
        <strain evidence="2">UH-Tt-Lm1</strain>
    </source>
</reference>
<dbReference type="AlphaFoldDB" id="A0A9P6H9P8"/>
<proteinExistence type="predicted"/>
<keyword evidence="3" id="KW-1185">Reference proteome</keyword>
<accession>A0A9P6H9P8</accession>
<organism evidence="2 3">
    <name type="scientific">Thelephora terrestris</name>
    <dbReference type="NCBI Taxonomy" id="56493"/>
    <lineage>
        <taxon>Eukaryota</taxon>
        <taxon>Fungi</taxon>
        <taxon>Dikarya</taxon>
        <taxon>Basidiomycota</taxon>
        <taxon>Agaricomycotina</taxon>
        <taxon>Agaricomycetes</taxon>
        <taxon>Thelephorales</taxon>
        <taxon>Thelephoraceae</taxon>
        <taxon>Thelephora</taxon>
    </lineage>
</organism>
<dbReference type="OrthoDB" id="10326758at2759"/>
<evidence type="ECO:0000259" key="1">
    <source>
        <dbReference type="PROSITE" id="PS50181"/>
    </source>
</evidence>
<comment type="caution">
    <text evidence="2">The sequence shown here is derived from an EMBL/GenBank/DDBJ whole genome shotgun (WGS) entry which is preliminary data.</text>
</comment>
<evidence type="ECO:0000313" key="2">
    <source>
        <dbReference type="EMBL" id="KAF9781205.1"/>
    </source>
</evidence>
<dbReference type="PROSITE" id="PS50181">
    <property type="entry name" value="FBOX"/>
    <property type="match status" value="1"/>
</dbReference>
<sequence length="382" mass="43017">MLRIPAEVYGQVAALLTRPDLVNLSRVSPASRGESNRLLYQNVDFSSLPVGFLGRNPTSTRASDKPIDTFFATISSSPEHAALVKSFALRLPYQPAEGISPQNALETMTNLRRLTVVSVLFNDVFPSFLHKCTTELREFDAGLPLNDDLFTFLSRRPKICHATIGKEKMPCGMEKGSYEILLSGREDLLLGLTRLRVVEGAVPLAFSCRSLTELDILISEHQDFSLVMDVMRLVGKQLTKLRCQRSLYYGSDAIFQHLSSLAEATPALQVLDILEYFCGGWGSPPCIRYLSDLEALTLDGKWARLREIGWTSHLSFHDHLVYWKGASLCDRIFEALPSIDDLKYTEECLLEVNSSVTFSYQRVGIERLEWREVVRGDSKPFR</sequence>
<dbReference type="InterPro" id="IPR001810">
    <property type="entry name" value="F-box_dom"/>
</dbReference>
<gene>
    <name evidence="2" type="ORF">BJ322DRAFT_1213246</name>
</gene>